<proteinExistence type="predicted"/>
<feature type="transmembrane region" description="Helical" evidence="7">
    <location>
        <begin position="460"/>
        <end position="481"/>
    </location>
</feature>
<evidence type="ECO:0000256" key="5">
    <source>
        <dbReference type="ARBA" id="ARBA00023136"/>
    </source>
</evidence>
<dbReference type="GO" id="GO:0005886">
    <property type="term" value="C:plasma membrane"/>
    <property type="evidence" value="ECO:0007669"/>
    <property type="project" value="UniProtKB-SubCell"/>
</dbReference>
<evidence type="ECO:0000256" key="6">
    <source>
        <dbReference type="SAM" id="Coils"/>
    </source>
</evidence>
<evidence type="ECO:0000313" key="10">
    <source>
        <dbReference type="Proteomes" id="UP000446866"/>
    </source>
</evidence>
<dbReference type="EMBL" id="QXWK01000024">
    <property type="protein sequence ID" value="NBH62425.1"/>
    <property type="molecule type" value="Genomic_DNA"/>
</dbReference>
<dbReference type="InterPro" id="IPR003838">
    <property type="entry name" value="ABC3_permease_C"/>
</dbReference>
<feature type="transmembrane region" description="Helical" evidence="7">
    <location>
        <begin position="556"/>
        <end position="578"/>
    </location>
</feature>
<gene>
    <name evidence="9" type="ORF">D0435_12260</name>
</gene>
<feature type="transmembrane region" description="Helical" evidence="7">
    <location>
        <begin position="868"/>
        <end position="888"/>
    </location>
</feature>
<keyword evidence="4 7" id="KW-1133">Transmembrane helix</keyword>
<keyword evidence="2" id="KW-1003">Cell membrane</keyword>
<organism evidence="9 10">
    <name type="scientific">Anaerotruncus colihominis</name>
    <dbReference type="NCBI Taxonomy" id="169435"/>
    <lineage>
        <taxon>Bacteria</taxon>
        <taxon>Bacillati</taxon>
        <taxon>Bacillota</taxon>
        <taxon>Clostridia</taxon>
        <taxon>Eubacteriales</taxon>
        <taxon>Oscillospiraceae</taxon>
        <taxon>Anaerotruncus</taxon>
    </lineage>
</organism>
<comment type="caution">
    <text evidence="9">The sequence shown here is derived from an EMBL/GenBank/DDBJ whole genome shotgun (WGS) entry which is preliminary data.</text>
</comment>
<keyword evidence="6" id="KW-0175">Coiled coil</keyword>
<protein>
    <submittedName>
        <fullName evidence="9">FtsX-like permease family protein</fullName>
    </submittedName>
</protein>
<evidence type="ECO:0000256" key="1">
    <source>
        <dbReference type="ARBA" id="ARBA00004651"/>
    </source>
</evidence>
<dbReference type="Pfam" id="PF02687">
    <property type="entry name" value="FtsX"/>
    <property type="match status" value="2"/>
</dbReference>
<feature type="transmembrane region" description="Helical" evidence="7">
    <location>
        <begin position="14"/>
        <end position="34"/>
    </location>
</feature>
<comment type="subcellular location">
    <subcellularLocation>
        <location evidence="1">Cell membrane</location>
        <topology evidence="1">Multi-pass membrane protein</topology>
    </subcellularLocation>
</comment>
<dbReference type="PANTHER" id="PTHR30287">
    <property type="entry name" value="MEMBRANE COMPONENT OF PREDICTED ABC SUPERFAMILY METABOLITE UPTAKE TRANSPORTER"/>
    <property type="match status" value="1"/>
</dbReference>
<evidence type="ECO:0000256" key="3">
    <source>
        <dbReference type="ARBA" id="ARBA00022692"/>
    </source>
</evidence>
<feature type="transmembrane region" description="Helical" evidence="7">
    <location>
        <begin position="922"/>
        <end position="943"/>
    </location>
</feature>
<feature type="domain" description="ABC3 transporter permease C-terminal" evidence="8">
    <location>
        <begin position="460"/>
        <end position="567"/>
    </location>
</feature>
<evidence type="ECO:0000313" key="9">
    <source>
        <dbReference type="EMBL" id="NBH62425.1"/>
    </source>
</evidence>
<dbReference type="InterPro" id="IPR038766">
    <property type="entry name" value="Membrane_comp_ABC_pdt"/>
</dbReference>
<feature type="coiled-coil region" evidence="6">
    <location>
        <begin position="251"/>
        <end position="364"/>
    </location>
</feature>
<dbReference type="PANTHER" id="PTHR30287:SF1">
    <property type="entry name" value="INNER MEMBRANE PROTEIN"/>
    <property type="match status" value="1"/>
</dbReference>
<evidence type="ECO:0000256" key="7">
    <source>
        <dbReference type="SAM" id="Phobius"/>
    </source>
</evidence>
<keyword evidence="3 7" id="KW-0812">Transmembrane</keyword>
<feature type="coiled-coil region" evidence="6">
    <location>
        <begin position="397"/>
        <end position="424"/>
    </location>
</feature>
<reference evidence="9 10" key="1">
    <citation type="submission" date="2018-08" db="EMBL/GenBank/DDBJ databases">
        <title>Murine metabolic-syndrome-specific gut microbial biobank.</title>
        <authorList>
            <person name="Liu C."/>
        </authorList>
    </citation>
    <scope>NUCLEOTIDE SEQUENCE [LARGE SCALE GENOMIC DNA]</scope>
    <source>
        <strain evidence="9 10">28</strain>
    </source>
</reference>
<name>A0A845QML6_9FIRM</name>
<feature type="domain" description="ABC3 transporter permease C-terminal" evidence="8">
    <location>
        <begin position="873"/>
        <end position="988"/>
    </location>
</feature>
<keyword evidence="10" id="KW-1185">Reference proteome</keyword>
<dbReference type="RefSeq" id="WP_160202709.1">
    <property type="nucleotide sequence ID" value="NZ_QXWK01000024.1"/>
</dbReference>
<feature type="transmembrane region" description="Helical" evidence="7">
    <location>
        <begin position="627"/>
        <end position="647"/>
    </location>
</feature>
<feature type="transmembrane region" description="Helical" evidence="7">
    <location>
        <begin position="963"/>
        <end position="983"/>
    </location>
</feature>
<evidence type="ECO:0000259" key="8">
    <source>
        <dbReference type="Pfam" id="PF02687"/>
    </source>
</evidence>
<feature type="transmembrane region" description="Helical" evidence="7">
    <location>
        <begin position="512"/>
        <end position="536"/>
    </location>
</feature>
<evidence type="ECO:0000256" key="2">
    <source>
        <dbReference type="ARBA" id="ARBA00022475"/>
    </source>
</evidence>
<evidence type="ECO:0000256" key="4">
    <source>
        <dbReference type="ARBA" id="ARBA00022989"/>
    </source>
</evidence>
<dbReference type="AlphaFoldDB" id="A0A845QML6"/>
<dbReference type="Proteomes" id="UP000446866">
    <property type="component" value="Unassembled WGS sequence"/>
</dbReference>
<accession>A0A845QML6</accession>
<keyword evidence="5 7" id="KW-0472">Membrane</keyword>
<sequence length="998" mass="111508">MLKKSTFREIKSSLGRYLAILAIVALGVGFFSGLKVTRQAMIATAGNYLDANNFFDYQVMNSLGFEEEDVTAMAALKDVKNAEGSISCDVLYHTDNVKTDQVLKLHSLPENINTLTLKSGRMPKAANECIIDYNLLDEDPIGSVIHLSKDNEDDTLDMLTHDTYTVVGTCVSPIYLNFERGSTALGNGSVSGFAYLGDGGFDTDYYTEIYLSLVENFPIYTSAYKDLISRTEDAVQTQVDIQADRRYDAIVTEARKELTEAQKEYDKNYKKYQNEKADAQRELASTYQKLTDGRAEIAKNKENLNKQEKRLKDNQAKVEQGLAETAKKREEFEANKAYLPPEQAAQTEAQLSAAEKELQKNLKEIKTGFTQISEGRKKLSKSEKEIEDGFTAYYKGKAEADEKFAKADAEFKDARIELADAEKEIEDIETPDTYVLDRNTNIGYACFENDSGIIDGIAKIFPIFFFLVAALVCMTTMTRMIDEQRTQIGVMKALGYSNGAVIGKYMFYSGSAALIGCIIGFFSCCYIFPIIIWHAYGMMYDFSADLVYIVDKPLAASALAVSLLCSMGTTLFSCYAEFREVPAQLIRPKAPKNGKRILLERIPFLWNKLSFLYKVSFRNIFRYKKRFFMMVLGISGCTALLLTGLGVSDSVRNFADYQYDEIQVYDYSITFNKEMTETRQQRFSEKNASSIDKLIYLHLSSADLVTEDAIKSVNLIAADSSDFGDFIRLHDNAGNPISYPSQKEAVICRKLANTYNLSPGSDFILRNKDGKEVHLTVSAVCENYVQNYIYISPKAVENDWGGLPEIKAALVYAASDSAADGSNADTGDNTAHIYSSSASVLNDSYVAAVSINHDFRIRVENMMESLDYVILLVILSAGALAFIVLYNLTNINITERIREIATIKVLGFYPGETSAYVFRENFFLTGISALVGLILGKVLHAFVMSQIQVDLICFDVRITPLSYVLAVILTFAFATIVSLAMYYKLEKISMTESLKSIE</sequence>